<dbReference type="InterPro" id="IPR014729">
    <property type="entry name" value="Rossmann-like_a/b/a_fold"/>
</dbReference>
<organism evidence="12 13">
    <name type="scientific">Acer negundo</name>
    <name type="common">Box elder</name>
    <dbReference type="NCBI Taxonomy" id="4023"/>
    <lineage>
        <taxon>Eukaryota</taxon>
        <taxon>Viridiplantae</taxon>
        <taxon>Streptophyta</taxon>
        <taxon>Embryophyta</taxon>
        <taxon>Tracheophyta</taxon>
        <taxon>Spermatophyta</taxon>
        <taxon>Magnoliopsida</taxon>
        <taxon>eudicotyledons</taxon>
        <taxon>Gunneridae</taxon>
        <taxon>Pentapetalae</taxon>
        <taxon>rosids</taxon>
        <taxon>malvids</taxon>
        <taxon>Sapindales</taxon>
        <taxon>Sapindaceae</taxon>
        <taxon>Hippocastanoideae</taxon>
        <taxon>Acereae</taxon>
        <taxon>Acer</taxon>
    </lineage>
</organism>
<dbReference type="InterPro" id="IPR008909">
    <property type="entry name" value="DALR_anticod-bd"/>
</dbReference>
<evidence type="ECO:0000256" key="7">
    <source>
        <dbReference type="ARBA" id="ARBA00023146"/>
    </source>
</evidence>
<keyword evidence="7 9" id="KW-0030">Aminoacyl-tRNA synthetase</keyword>
<comment type="caution">
    <text evidence="12">The sequence shown here is derived from an EMBL/GenBank/DDBJ whole genome shotgun (WGS) entry which is preliminary data.</text>
</comment>
<keyword evidence="5 9" id="KW-0067">ATP-binding</keyword>
<dbReference type="Pfam" id="PF00750">
    <property type="entry name" value="tRNA-synt_1d"/>
    <property type="match status" value="1"/>
</dbReference>
<evidence type="ECO:0000256" key="8">
    <source>
        <dbReference type="ARBA" id="ARBA00049339"/>
    </source>
</evidence>
<evidence type="ECO:0000259" key="11">
    <source>
        <dbReference type="Pfam" id="PF05746"/>
    </source>
</evidence>
<keyword evidence="13" id="KW-1185">Reference proteome</keyword>
<dbReference type="Pfam" id="PF05746">
    <property type="entry name" value="DALR_1"/>
    <property type="match status" value="1"/>
</dbReference>
<evidence type="ECO:0000256" key="4">
    <source>
        <dbReference type="ARBA" id="ARBA00022741"/>
    </source>
</evidence>
<dbReference type="AlphaFoldDB" id="A0AAD5I8N4"/>
<dbReference type="Gene3D" id="3.40.50.620">
    <property type="entry name" value="HUPs"/>
    <property type="match status" value="1"/>
</dbReference>
<evidence type="ECO:0000313" key="13">
    <source>
        <dbReference type="Proteomes" id="UP001064489"/>
    </source>
</evidence>
<dbReference type="EMBL" id="JAJSOW010000107">
    <property type="protein sequence ID" value="KAI9156429.1"/>
    <property type="molecule type" value="Genomic_DNA"/>
</dbReference>
<keyword evidence="6 9" id="KW-0648">Protein biosynthesis</keyword>
<dbReference type="GO" id="GO:0006420">
    <property type="term" value="P:arginyl-tRNA aminoacylation"/>
    <property type="evidence" value="ECO:0007669"/>
    <property type="project" value="InterPro"/>
</dbReference>
<feature type="domain" description="Arginyl-tRNA synthetase catalytic core" evidence="10">
    <location>
        <begin position="4"/>
        <end position="227"/>
    </location>
</feature>
<reference evidence="12" key="1">
    <citation type="journal article" date="2022" name="Plant J.">
        <title>Strategies of tolerance reflected in two North American maple genomes.</title>
        <authorList>
            <person name="McEvoy S.L."/>
            <person name="Sezen U.U."/>
            <person name="Trouern-Trend A."/>
            <person name="McMahon S.M."/>
            <person name="Schaberg P.G."/>
            <person name="Yang J."/>
            <person name="Wegrzyn J.L."/>
            <person name="Swenson N.G."/>
        </authorList>
    </citation>
    <scope>NUCLEOTIDE SEQUENCE</scope>
    <source>
        <strain evidence="12">91603</strain>
    </source>
</reference>
<keyword evidence="4 9" id="KW-0547">Nucleotide-binding</keyword>
<feature type="domain" description="DALR anticodon binding" evidence="11">
    <location>
        <begin position="242"/>
        <end position="304"/>
    </location>
</feature>
<dbReference type="SUPFAM" id="SSF47323">
    <property type="entry name" value="Anticodon-binding domain of a subclass of class I aminoacyl-tRNA synthetases"/>
    <property type="match status" value="1"/>
</dbReference>
<evidence type="ECO:0000313" key="12">
    <source>
        <dbReference type="EMBL" id="KAI9156429.1"/>
    </source>
</evidence>
<dbReference type="PANTHER" id="PTHR11956:SF5">
    <property type="entry name" value="ARGININE--TRNA LIGASE, CYTOPLASMIC"/>
    <property type="match status" value="1"/>
</dbReference>
<dbReference type="GO" id="GO:0005524">
    <property type="term" value="F:ATP binding"/>
    <property type="evidence" value="ECO:0007669"/>
    <property type="project" value="UniProtKB-KW"/>
</dbReference>
<proteinExistence type="inferred from homology"/>
<evidence type="ECO:0000256" key="1">
    <source>
        <dbReference type="ARBA" id="ARBA00005594"/>
    </source>
</evidence>
<dbReference type="InterPro" id="IPR035684">
    <property type="entry name" value="ArgRS_core"/>
</dbReference>
<dbReference type="SUPFAM" id="SSF52374">
    <property type="entry name" value="Nucleotidylyl transferase"/>
    <property type="match status" value="1"/>
</dbReference>
<name>A0AAD5I8N4_ACENE</name>
<gene>
    <name evidence="12" type="ORF">LWI28_006374</name>
</gene>
<evidence type="ECO:0000256" key="3">
    <source>
        <dbReference type="ARBA" id="ARBA00022598"/>
    </source>
</evidence>
<keyword evidence="3 9" id="KW-0436">Ligase</keyword>
<evidence type="ECO:0000259" key="10">
    <source>
        <dbReference type="Pfam" id="PF00750"/>
    </source>
</evidence>
<dbReference type="Gene3D" id="1.10.730.10">
    <property type="entry name" value="Isoleucyl-tRNA Synthetase, Domain 1"/>
    <property type="match status" value="1"/>
</dbReference>
<dbReference type="EC" id="6.1.1.19" evidence="2"/>
<dbReference type="InterPro" id="IPR009080">
    <property type="entry name" value="tRNAsynth_Ia_anticodon-bd"/>
</dbReference>
<sequence length="304" mass="34885">MDNALYKESQQRFDEDPAFKARAQQAVVWLQDGEPKYRQVWMQICDISRKEFDKVYNRLGVELEEKGESFYNPYIPRVIEALTNQGLVEENEGARVIWIEGFSTPLIVVKKDGGYRYRLNEEQADWIIYVTDVGQQEHFDKAAKRASWLSADNRAYPKASHVGFGLVLGEDGKRFRTRSSEVVRLVDLLDEAKSRILKKSKGGILWTDEELEYADLKSNRLTNYTFSLQQMLNTEGNTAVSLLYAHARICAMIEKSEKNIQELKKTGSIVLDHANEHALGLHLLRFSEAVEESCSNLMPHTLCD</sequence>
<evidence type="ECO:0000256" key="2">
    <source>
        <dbReference type="ARBA" id="ARBA00012837"/>
    </source>
</evidence>
<comment type="similarity">
    <text evidence="1 9">Belongs to the class-I aminoacyl-tRNA synthetase family.</text>
</comment>
<evidence type="ECO:0000256" key="5">
    <source>
        <dbReference type="ARBA" id="ARBA00022840"/>
    </source>
</evidence>
<dbReference type="GO" id="GO:0004814">
    <property type="term" value="F:arginine-tRNA ligase activity"/>
    <property type="evidence" value="ECO:0007669"/>
    <property type="project" value="UniProtKB-EC"/>
</dbReference>
<reference evidence="12" key="2">
    <citation type="submission" date="2023-02" db="EMBL/GenBank/DDBJ databases">
        <authorList>
            <person name="Swenson N.G."/>
            <person name="Wegrzyn J.L."/>
            <person name="Mcevoy S.L."/>
        </authorList>
    </citation>
    <scope>NUCLEOTIDE SEQUENCE</scope>
    <source>
        <strain evidence="12">91603</strain>
        <tissue evidence="12">Leaf</tissue>
    </source>
</reference>
<evidence type="ECO:0000256" key="6">
    <source>
        <dbReference type="ARBA" id="ARBA00022917"/>
    </source>
</evidence>
<protein>
    <recommendedName>
        <fullName evidence="2">arginine--tRNA ligase</fullName>
        <ecNumber evidence="2">6.1.1.19</ecNumber>
    </recommendedName>
</protein>
<accession>A0AAD5I8N4</accession>
<dbReference type="PANTHER" id="PTHR11956">
    <property type="entry name" value="ARGINYL-TRNA SYNTHETASE"/>
    <property type="match status" value="1"/>
</dbReference>
<comment type="catalytic activity">
    <reaction evidence="8">
        <text>tRNA(Arg) + L-arginine + ATP = L-arginyl-tRNA(Arg) + AMP + diphosphate</text>
        <dbReference type="Rhea" id="RHEA:20301"/>
        <dbReference type="Rhea" id="RHEA-COMP:9658"/>
        <dbReference type="Rhea" id="RHEA-COMP:9673"/>
        <dbReference type="ChEBI" id="CHEBI:30616"/>
        <dbReference type="ChEBI" id="CHEBI:32682"/>
        <dbReference type="ChEBI" id="CHEBI:33019"/>
        <dbReference type="ChEBI" id="CHEBI:78442"/>
        <dbReference type="ChEBI" id="CHEBI:78513"/>
        <dbReference type="ChEBI" id="CHEBI:456215"/>
        <dbReference type="EC" id="6.1.1.19"/>
    </reaction>
</comment>
<dbReference type="InterPro" id="IPR001278">
    <property type="entry name" value="Arg-tRNA-ligase"/>
</dbReference>
<evidence type="ECO:0000256" key="9">
    <source>
        <dbReference type="RuleBase" id="RU363038"/>
    </source>
</evidence>
<dbReference type="Proteomes" id="UP001064489">
    <property type="component" value="Chromosome 12"/>
</dbReference>